<dbReference type="RefSeq" id="WP_168073696.1">
    <property type="nucleotide sequence ID" value="NZ_BAAAQJ010000016.1"/>
</dbReference>
<sequence>MEMDSFWHLIEGSWRHTADPDERLEWLAAQLSQLPPGEMVDFQVWLDRLHRWADSWQMWGAAYQICNGLCSDDSFWYFQAWLVGLGRDAFERVIVDPDALADLPQVRRLAGRPVDSWSDDEWPEWESLDYVAGPAYAQVTGEEDGFDEALEARGHDTALSPEPTGERWDFDDADEVARRFPRLARLFPRSDRPRVSGLGAETLGQGPDEGFFFTQLAGGR</sequence>
<protein>
    <recommendedName>
        <fullName evidence="1">DUF4240 domain-containing protein</fullName>
    </recommendedName>
</protein>
<evidence type="ECO:0000313" key="2">
    <source>
        <dbReference type="EMBL" id="GIG72907.1"/>
    </source>
</evidence>
<keyword evidence="3" id="KW-1185">Reference proteome</keyword>
<evidence type="ECO:0000313" key="3">
    <source>
        <dbReference type="Proteomes" id="UP000653674"/>
    </source>
</evidence>
<name>A0A8J3LJH5_9ACTN</name>
<comment type="caution">
    <text evidence="2">The sequence shown here is derived from an EMBL/GenBank/DDBJ whole genome shotgun (WGS) entry which is preliminary data.</text>
</comment>
<dbReference type="InterPro" id="IPR025334">
    <property type="entry name" value="DUF4240"/>
</dbReference>
<dbReference type="Proteomes" id="UP000653674">
    <property type="component" value="Unassembled WGS sequence"/>
</dbReference>
<dbReference type="AlphaFoldDB" id="A0A8J3LJH5"/>
<feature type="domain" description="DUF4240" evidence="1">
    <location>
        <begin position="1"/>
        <end position="138"/>
    </location>
</feature>
<evidence type="ECO:0000259" key="1">
    <source>
        <dbReference type="Pfam" id="PF14024"/>
    </source>
</evidence>
<proteinExistence type="predicted"/>
<organism evidence="2 3">
    <name type="scientific">Planosporangium flavigriseum</name>
    <dbReference type="NCBI Taxonomy" id="373681"/>
    <lineage>
        <taxon>Bacteria</taxon>
        <taxon>Bacillati</taxon>
        <taxon>Actinomycetota</taxon>
        <taxon>Actinomycetes</taxon>
        <taxon>Micromonosporales</taxon>
        <taxon>Micromonosporaceae</taxon>
        <taxon>Planosporangium</taxon>
    </lineage>
</organism>
<reference evidence="2" key="1">
    <citation type="submission" date="2021-01" db="EMBL/GenBank/DDBJ databases">
        <title>Whole genome shotgun sequence of Planosporangium flavigriseum NBRC 105377.</title>
        <authorList>
            <person name="Komaki H."/>
            <person name="Tamura T."/>
        </authorList>
    </citation>
    <scope>NUCLEOTIDE SEQUENCE</scope>
    <source>
        <strain evidence="2">NBRC 105377</strain>
    </source>
</reference>
<gene>
    <name evidence="2" type="ORF">Pfl04_13110</name>
</gene>
<dbReference type="Pfam" id="PF14024">
    <property type="entry name" value="DUF4240"/>
    <property type="match status" value="1"/>
</dbReference>
<dbReference type="EMBL" id="BONU01000006">
    <property type="protein sequence ID" value="GIG72907.1"/>
    <property type="molecule type" value="Genomic_DNA"/>
</dbReference>
<accession>A0A8J3LJH5</accession>